<dbReference type="RefSeq" id="WP_182999598.1">
    <property type="nucleotide sequence ID" value="NZ_JABEQJ010000055.1"/>
</dbReference>
<dbReference type="SUPFAM" id="SSF53850">
    <property type="entry name" value="Periplasmic binding protein-like II"/>
    <property type="match status" value="1"/>
</dbReference>
<dbReference type="Gene3D" id="3.40.190.10">
    <property type="entry name" value="Periplasmic binding protein-like II"/>
    <property type="match status" value="2"/>
</dbReference>
<dbReference type="Gene3D" id="1.10.10.10">
    <property type="entry name" value="Winged helix-like DNA-binding domain superfamily/Winged helix DNA-binding domain"/>
    <property type="match status" value="1"/>
</dbReference>
<gene>
    <name evidence="6" type="ORF">HLH48_22045</name>
</gene>
<keyword evidence="4" id="KW-0804">Transcription</keyword>
<evidence type="ECO:0000256" key="2">
    <source>
        <dbReference type="ARBA" id="ARBA00023015"/>
    </source>
</evidence>
<evidence type="ECO:0000256" key="1">
    <source>
        <dbReference type="ARBA" id="ARBA00009437"/>
    </source>
</evidence>
<evidence type="ECO:0000259" key="5">
    <source>
        <dbReference type="PROSITE" id="PS50931"/>
    </source>
</evidence>
<accession>A0A7W4IH09</accession>
<dbReference type="InterPro" id="IPR005119">
    <property type="entry name" value="LysR_subst-bd"/>
</dbReference>
<dbReference type="AlphaFoldDB" id="A0A7W4IH09"/>
<keyword evidence="2" id="KW-0805">Transcription regulation</keyword>
<feature type="domain" description="HTH lysR-type" evidence="5">
    <location>
        <begin position="1"/>
        <end position="61"/>
    </location>
</feature>
<comment type="similarity">
    <text evidence="1">Belongs to the LysR transcriptional regulatory family.</text>
</comment>
<dbReference type="EMBL" id="JABEQJ010000055">
    <property type="protein sequence ID" value="MBB2162783.1"/>
    <property type="molecule type" value="Genomic_DNA"/>
</dbReference>
<dbReference type="Pfam" id="PF03466">
    <property type="entry name" value="LysR_substrate"/>
    <property type="match status" value="1"/>
</dbReference>
<dbReference type="InterPro" id="IPR036388">
    <property type="entry name" value="WH-like_DNA-bd_sf"/>
</dbReference>
<proteinExistence type="inferred from homology"/>
<comment type="caution">
    <text evidence="6">The sequence shown here is derived from an EMBL/GenBank/DDBJ whole genome shotgun (WGS) entry which is preliminary data.</text>
</comment>
<evidence type="ECO:0000313" key="6">
    <source>
        <dbReference type="EMBL" id="MBB2162783.1"/>
    </source>
</evidence>
<keyword evidence="3" id="KW-0238">DNA-binding</keyword>
<dbReference type="PROSITE" id="PS50931">
    <property type="entry name" value="HTH_LYSR"/>
    <property type="match status" value="1"/>
</dbReference>
<dbReference type="Pfam" id="PF00126">
    <property type="entry name" value="HTH_1"/>
    <property type="match status" value="1"/>
</dbReference>
<dbReference type="InterPro" id="IPR000847">
    <property type="entry name" value="LysR_HTH_N"/>
</dbReference>
<organism evidence="6 7">
    <name type="scientific">Gluconacetobacter sacchari</name>
    <dbReference type="NCBI Taxonomy" id="92759"/>
    <lineage>
        <taxon>Bacteria</taxon>
        <taxon>Pseudomonadati</taxon>
        <taxon>Pseudomonadota</taxon>
        <taxon>Alphaproteobacteria</taxon>
        <taxon>Acetobacterales</taxon>
        <taxon>Acetobacteraceae</taxon>
        <taxon>Gluconacetobacter</taxon>
    </lineage>
</organism>
<dbReference type="GO" id="GO:0003677">
    <property type="term" value="F:DNA binding"/>
    <property type="evidence" value="ECO:0007669"/>
    <property type="project" value="UniProtKB-KW"/>
</dbReference>
<dbReference type="InterPro" id="IPR036390">
    <property type="entry name" value="WH_DNA-bd_sf"/>
</dbReference>
<protein>
    <submittedName>
        <fullName evidence="6">LysR family transcriptional regulator</fullName>
    </submittedName>
</protein>
<sequence>MSKADLNLLHALDILIEVQSVTLAAERLETSPPSVSRLLARARDMLDDQILVRAGRGLVATERAKELQAGIRHLLAEADTLLNAHAAFDPGGLERRFTIRANDGFTGAFASGLYNILADQAPRATLRFAQEHEFDDEALREGRIDLDIGASRAMGPEVRLQTIFRDHHIALARDDHPIFSRDISPETFAAFPHISVSRRGRSTGPVDEALQKLRLTRHVPLIVPSFLIALSALAGTQLIALVPRHVLPVVRNLGMALRWFDIPLELESVVLAQAWHPRFDADPAHRFLRQCVRTVCQSFPDGFHFMK</sequence>
<dbReference type="GO" id="GO:0003700">
    <property type="term" value="F:DNA-binding transcription factor activity"/>
    <property type="evidence" value="ECO:0007669"/>
    <property type="project" value="InterPro"/>
</dbReference>
<dbReference type="PANTHER" id="PTHR30118:SF15">
    <property type="entry name" value="TRANSCRIPTIONAL REGULATORY PROTEIN"/>
    <property type="match status" value="1"/>
</dbReference>
<dbReference type="InterPro" id="IPR050389">
    <property type="entry name" value="LysR-type_TF"/>
</dbReference>
<dbReference type="SUPFAM" id="SSF46785">
    <property type="entry name" value="Winged helix' DNA-binding domain"/>
    <property type="match status" value="1"/>
</dbReference>
<reference evidence="6 7" key="1">
    <citation type="submission" date="2020-04" db="EMBL/GenBank/DDBJ databases">
        <title>Description of novel Gluconacetobacter.</title>
        <authorList>
            <person name="Sombolestani A."/>
        </authorList>
    </citation>
    <scope>NUCLEOTIDE SEQUENCE [LARGE SCALE GENOMIC DNA]</scope>
    <source>
        <strain evidence="6 7">LMG 19747</strain>
    </source>
</reference>
<dbReference type="CDD" id="cd08460">
    <property type="entry name" value="PBP2_DntR_like_1"/>
    <property type="match status" value="1"/>
</dbReference>
<evidence type="ECO:0000313" key="7">
    <source>
        <dbReference type="Proteomes" id="UP000589085"/>
    </source>
</evidence>
<evidence type="ECO:0000256" key="3">
    <source>
        <dbReference type="ARBA" id="ARBA00023125"/>
    </source>
</evidence>
<name>A0A7W4IH09_9PROT</name>
<dbReference type="Proteomes" id="UP000589085">
    <property type="component" value="Unassembled WGS sequence"/>
</dbReference>
<evidence type="ECO:0000256" key="4">
    <source>
        <dbReference type="ARBA" id="ARBA00023163"/>
    </source>
</evidence>
<dbReference type="PANTHER" id="PTHR30118">
    <property type="entry name" value="HTH-TYPE TRANSCRIPTIONAL REGULATOR LEUO-RELATED"/>
    <property type="match status" value="1"/>
</dbReference>